<reference evidence="2" key="1">
    <citation type="submission" date="2021-10" db="EMBL/GenBank/DDBJ databases">
        <title>Collection of gut derived symbiotic bacterial strains cultured from healthy donors.</title>
        <authorList>
            <person name="Lin H."/>
            <person name="Littmann E."/>
            <person name="Kohout C."/>
            <person name="Pamer E.G."/>
        </authorList>
    </citation>
    <scope>NUCLEOTIDE SEQUENCE</scope>
    <source>
        <strain evidence="2">DFI.9.42</strain>
    </source>
</reference>
<dbReference type="AlphaFoldDB" id="A0AAW4UC21"/>
<protein>
    <submittedName>
        <fullName evidence="2">SPASM domain-containing protein</fullName>
    </submittedName>
</protein>
<dbReference type="PANTHER" id="PTHR11228:SF7">
    <property type="entry name" value="PQQA PEPTIDE CYCLASE"/>
    <property type="match status" value="1"/>
</dbReference>
<evidence type="ECO:0000259" key="1">
    <source>
        <dbReference type="Pfam" id="PF13186"/>
    </source>
</evidence>
<dbReference type="Proteomes" id="UP001197684">
    <property type="component" value="Unassembled WGS sequence"/>
</dbReference>
<evidence type="ECO:0000313" key="3">
    <source>
        <dbReference type="Proteomes" id="UP001197684"/>
    </source>
</evidence>
<proteinExistence type="predicted"/>
<accession>A0AAW4UC21</accession>
<dbReference type="InterPro" id="IPR050377">
    <property type="entry name" value="Radical_SAM_PqqE_MftC-like"/>
</dbReference>
<comment type="caution">
    <text evidence="2">The sequence shown here is derived from an EMBL/GenBank/DDBJ whole genome shotgun (WGS) entry which is preliminary data.</text>
</comment>
<feature type="domain" description="4Fe4S-binding SPASM" evidence="1">
    <location>
        <begin position="275"/>
        <end position="335"/>
    </location>
</feature>
<dbReference type="InterPro" id="IPR013785">
    <property type="entry name" value="Aldolase_TIM"/>
</dbReference>
<sequence length="353" mass="40305">MIYYEDKKYKFFELFNEKNGTLIRSDISGTQMNATMRSFPELLDIGIMGQCSAAKAGMCSRVGVECYQNAINSNKKNMSLENYETIMKQCKNRVFQVALGGAGDPNKHEFFEEILSMTREYGIVPNLTTSGYALLQQEINYIRKYCGAVAVSFYSRIESNQENNDVTIDAIRRFVSSGCKTNIHFVVSDDSIDEATYRLENEIWPVGIEAIIFILYKPVGLGRREKIVKKDERLARFLDAAIKKKHFYRVGFDTCFTSALIKYGESLEMSSVDACEAGRFSMYIDAEMNAYPCSFDNQLGKYRVSLENKQIEEIWNGVEFEHFRNIHLQKCNICKDSNICSYGCGLKLGIELC</sequence>
<dbReference type="PANTHER" id="PTHR11228">
    <property type="entry name" value="RADICAL SAM DOMAIN PROTEIN"/>
    <property type="match status" value="1"/>
</dbReference>
<gene>
    <name evidence="2" type="ORF">LIZ56_02825</name>
</gene>
<dbReference type="EMBL" id="JAJCJK010000003">
    <property type="protein sequence ID" value="MCB6937346.1"/>
    <property type="molecule type" value="Genomic_DNA"/>
</dbReference>
<dbReference type="Gene3D" id="3.20.20.70">
    <property type="entry name" value="Aldolase class I"/>
    <property type="match status" value="1"/>
</dbReference>
<dbReference type="Pfam" id="PF13186">
    <property type="entry name" value="SPASM"/>
    <property type="match status" value="1"/>
</dbReference>
<dbReference type="InterPro" id="IPR058240">
    <property type="entry name" value="rSAM_sf"/>
</dbReference>
<dbReference type="SUPFAM" id="SSF102114">
    <property type="entry name" value="Radical SAM enzymes"/>
    <property type="match status" value="1"/>
</dbReference>
<organism evidence="2 3">
    <name type="scientific">Agathobacter rectalis</name>
    <dbReference type="NCBI Taxonomy" id="39491"/>
    <lineage>
        <taxon>Bacteria</taxon>
        <taxon>Bacillati</taxon>
        <taxon>Bacillota</taxon>
        <taxon>Clostridia</taxon>
        <taxon>Lachnospirales</taxon>
        <taxon>Lachnospiraceae</taxon>
        <taxon>Agathobacter</taxon>
    </lineage>
</organism>
<dbReference type="RefSeq" id="WP_306778950.1">
    <property type="nucleotide sequence ID" value="NZ_JAJCJK010000003.1"/>
</dbReference>
<dbReference type="CDD" id="cd21109">
    <property type="entry name" value="SPASM"/>
    <property type="match status" value="1"/>
</dbReference>
<name>A0AAW4UC21_9FIRM</name>
<dbReference type="InterPro" id="IPR023885">
    <property type="entry name" value="4Fe4S-binding_SPASM_dom"/>
</dbReference>
<evidence type="ECO:0000313" key="2">
    <source>
        <dbReference type="EMBL" id="MCB6937346.1"/>
    </source>
</evidence>